<feature type="transmembrane region" description="Helical" evidence="1">
    <location>
        <begin position="21"/>
        <end position="41"/>
    </location>
</feature>
<dbReference type="RefSeq" id="WP_086436177.1">
    <property type="nucleotide sequence ID" value="NZ_FXWG01000001.1"/>
</dbReference>
<accession>A0A1Y6E808</accession>
<sequence>MTVLIRNLLSDQKGMAAEFALILPTFLLLMLGTIDIGFYAYQVNAAEKATQIGARWAAVTDPVAQELATETYVNQTINGVNIGQGDRLPLADFTIVCTAAGTGCACTGNDCLRGSYTRDGDAFNRLAGRIRQIHPAIQDNNIRVEYSGSGLGFAGDPNGPEAAPLITVRLTNMSYRSIILSPLGSSVGLPDFAYSMTAEDGDGTTSN</sequence>
<evidence type="ECO:0000313" key="3">
    <source>
        <dbReference type="EMBL" id="SMQ58774.1"/>
    </source>
</evidence>
<evidence type="ECO:0000256" key="1">
    <source>
        <dbReference type="SAM" id="Phobius"/>
    </source>
</evidence>
<keyword evidence="1" id="KW-0472">Membrane</keyword>
<evidence type="ECO:0000259" key="2">
    <source>
        <dbReference type="Pfam" id="PF07811"/>
    </source>
</evidence>
<keyword evidence="1" id="KW-1133">Transmembrane helix</keyword>
<reference evidence="4" key="1">
    <citation type="submission" date="2017-04" db="EMBL/GenBank/DDBJ databases">
        <authorList>
            <person name="Varghese N."/>
            <person name="Submissions S."/>
        </authorList>
    </citation>
    <scope>NUCLEOTIDE SEQUENCE [LARGE SCALE GENOMIC DNA]</scope>
</reference>
<dbReference type="EMBL" id="FXWG01000001">
    <property type="protein sequence ID" value="SMQ58774.1"/>
    <property type="molecule type" value="Genomic_DNA"/>
</dbReference>
<dbReference type="Pfam" id="PF07811">
    <property type="entry name" value="TadE"/>
    <property type="match status" value="1"/>
</dbReference>
<dbReference type="OrthoDB" id="7187024at2"/>
<evidence type="ECO:0000313" key="4">
    <source>
        <dbReference type="Proteomes" id="UP000194420"/>
    </source>
</evidence>
<dbReference type="InterPro" id="IPR012495">
    <property type="entry name" value="TadE-like_dom"/>
</dbReference>
<keyword evidence="4" id="KW-1185">Reference proteome</keyword>
<dbReference type="Proteomes" id="UP000194420">
    <property type="component" value="Unassembled WGS sequence"/>
</dbReference>
<dbReference type="AlphaFoldDB" id="A0A1Y6E808"/>
<protein>
    <submittedName>
        <fullName evidence="3">TadE-like protein</fullName>
    </submittedName>
</protein>
<keyword evidence="1" id="KW-0812">Transmembrane</keyword>
<feature type="domain" description="TadE-like" evidence="2">
    <location>
        <begin position="15"/>
        <end position="55"/>
    </location>
</feature>
<proteinExistence type="predicted"/>
<organism evidence="3 4">
    <name type="scientific">Altererythrobacter xiamenensis</name>
    <dbReference type="NCBI Taxonomy" id="1316679"/>
    <lineage>
        <taxon>Bacteria</taxon>
        <taxon>Pseudomonadati</taxon>
        <taxon>Pseudomonadota</taxon>
        <taxon>Alphaproteobacteria</taxon>
        <taxon>Sphingomonadales</taxon>
        <taxon>Erythrobacteraceae</taxon>
        <taxon>Altererythrobacter</taxon>
    </lineage>
</organism>
<gene>
    <name evidence="3" type="ORF">SAMN06297468_0191</name>
</gene>
<name>A0A1Y6E808_9SPHN</name>